<feature type="compositionally biased region" description="Basic and acidic residues" evidence="1">
    <location>
        <begin position="45"/>
        <end position="106"/>
    </location>
</feature>
<evidence type="ECO:0000313" key="2">
    <source>
        <dbReference type="EMBL" id="MED6223625.1"/>
    </source>
</evidence>
<keyword evidence="3" id="KW-1185">Reference proteome</keyword>
<reference evidence="2 3" key="1">
    <citation type="journal article" date="2023" name="Plants (Basel)">
        <title>Bridging the Gap: Combining Genomics and Transcriptomics Approaches to Understand Stylosanthes scabra, an Orphan Legume from the Brazilian Caatinga.</title>
        <authorList>
            <person name="Ferreira-Neto J.R.C."/>
            <person name="da Silva M.D."/>
            <person name="Binneck E."/>
            <person name="de Melo N.F."/>
            <person name="da Silva R.H."/>
            <person name="de Melo A.L.T.M."/>
            <person name="Pandolfi V."/>
            <person name="Bustamante F.O."/>
            <person name="Brasileiro-Vidal A.C."/>
            <person name="Benko-Iseppon A.M."/>
        </authorList>
    </citation>
    <scope>NUCLEOTIDE SEQUENCE [LARGE SCALE GENOMIC DNA]</scope>
    <source>
        <tissue evidence="2">Leaves</tissue>
    </source>
</reference>
<evidence type="ECO:0000313" key="3">
    <source>
        <dbReference type="Proteomes" id="UP001341840"/>
    </source>
</evidence>
<accession>A0ABU6ZNR8</accession>
<sequence>MKEATGKQAVRRKKESHISFTATVYPVTVGDLSYNKFAKSKRERKQLDLPGEQKKEIGTVDENDKGLEKKSRIRKPETRESAHDDLIDLRSRAPDLVVERPPRPEEQPTTWSYISGGAVIPTKEQFPHMSTRTAHDGN</sequence>
<dbReference type="EMBL" id="JASCZI010272838">
    <property type="protein sequence ID" value="MED6223625.1"/>
    <property type="molecule type" value="Genomic_DNA"/>
</dbReference>
<dbReference type="Proteomes" id="UP001341840">
    <property type="component" value="Unassembled WGS sequence"/>
</dbReference>
<feature type="region of interest" description="Disordered" evidence="1">
    <location>
        <begin position="39"/>
        <end position="138"/>
    </location>
</feature>
<protein>
    <submittedName>
        <fullName evidence="2">Uncharacterized protein</fullName>
    </submittedName>
</protein>
<organism evidence="2 3">
    <name type="scientific">Stylosanthes scabra</name>
    <dbReference type="NCBI Taxonomy" id="79078"/>
    <lineage>
        <taxon>Eukaryota</taxon>
        <taxon>Viridiplantae</taxon>
        <taxon>Streptophyta</taxon>
        <taxon>Embryophyta</taxon>
        <taxon>Tracheophyta</taxon>
        <taxon>Spermatophyta</taxon>
        <taxon>Magnoliopsida</taxon>
        <taxon>eudicotyledons</taxon>
        <taxon>Gunneridae</taxon>
        <taxon>Pentapetalae</taxon>
        <taxon>rosids</taxon>
        <taxon>fabids</taxon>
        <taxon>Fabales</taxon>
        <taxon>Fabaceae</taxon>
        <taxon>Papilionoideae</taxon>
        <taxon>50 kb inversion clade</taxon>
        <taxon>dalbergioids sensu lato</taxon>
        <taxon>Dalbergieae</taxon>
        <taxon>Pterocarpus clade</taxon>
        <taxon>Stylosanthes</taxon>
    </lineage>
</organism>
<comment type="caution">
    <text evidence="2">The sequence shown here is derived from an EMBL/GenBank/DDBJ whole genome shotgun (WGS) entry which is preliminary data.</text>
</comment>
<evidence type="ECO:0000256" key="1">
    <source>
        <dbReference type="SAM" id="MobiDB-lite"/>
    </source>
</evidence>
<proteinExistence type="predicted"/>
<name>A0ABU6ZNR8_9FABA</name>
<gene>
    <name evidence="2" type="ORF">PIB30_075841</name>
</gene>